<dbReference type="InterPro" id="IPR052965">
    <property type="entry name" value="Pigment-catalase-like"/>
</dbReference>
<accession>A0AAV7E842</accession>
<sequence length="324" mass="35059">MAASKVSLLLFFVAAATATTVLCSSSSSSSSSSFSNVSCKQPPRPPDVDPVYPTDVDYLQLALNLEYLEAEWFLFGATGQGLDATAPELVNGGPPPIGAQKANLDDLTRRIIEEFGYQEIGHLREITKVFGGFPRPLIDLSGSNFAKLFDEAVGQSIQPPFDPYQNSLNYILASYVIPYVGLVGYVGTNQNIYGHRTKRILAGLIGIEAGQDAVLRTLLYERGNEVVQPYNFTVTEFTVFISDMRNRLAMCGNKDEGLLVPPELGAEKRTSSNILAANSKSLTHSRTPAQTLRAVYTTGSETKPGGFFPNGANGKIATDFMHIS</sequence>
<evidence type="ECO:0008006" key="5">
    <source>
        <dbReference type="Google" id="ProtNLM"/>
    </source>
</evidence>
<dbReference type="EMBL" id="JAINDJ010000006">
    <property type="protein sequence ID" value="KAG9445040.1"/>
    <property type="molecule type" value="Genomic_DNA"/>
</dbReference>
<protein>
    <recommendedName>
        <fullName evidence="5">Desiccation-related protein PCC13-62</fullName>
    </recommendedName>
</protein>
<dbReference type="Proteomes" id="UP000825729">
    <property type="component" value="Unassembled WGS sequence"/>
</dbReference>
<keyword evidence="2" id="KW-0732">Signal</keyword>
<evidence type="ECO:0000256" key="2">
    <source>
        <dbReference type="SAM" id="SignalP"/>
    </source>
</evidence>
<proteinExistence type="predicted"/>
<keyword evidence="4" id="KW-1185">Reference proteome</keyword>
<feature type="compositionally biased region" description="Low complexity" evidence="1">
    <location>
        <begin position="26"/>
        <end position="38"/>
    </location>
</feature>
<evidence type="ECO:0000313" key="3">
    <source>
        <dbReference type="EMBL" id="KAG9445040.1"/>
    </source>
</evidence>
<dbReference type="PANTHER" id="PTHR31694">
    <property type="entry name" value="DESICCATION-LIKE PROTEIN"/>
    <property type="match status" value="1"/>
</dbReference>
<organism evidence="3 4">
    <name type="scientific">Aristolochia fimbriata</name>
    <name type="common">White veined hardy Dutchman's pipe vine</name>
    <dbReference type="NCBI Taxonomy" id="158543"/>
    <lineage>
        <taxon>Eukaryota</taxon>
        <taxon>Viridiplantae</taxon>
        <taxon>Streptophyta</taxon>
        <taxon>Embryophyta</taxon>
        <taxon>Tracheophyta</taxon>
        <taxon>Spermatophyta</taxon>
        <taxon>Magnoliopsida</taxon>
        <taxon>Magnoliidae</taxon>
        <taxon>Piperales</taxon>
        <taxon>Aristolochiaceae</taxon>
        <taxon>Aristolochia</taxon>
    </lineage>
</organism>
<comment type="caution">
    <text evidence="3">The sequence shown here is derived from an EMBL/GenBank/DDBJ whole genome shotgun (WGS) entry which is preliminary data.</text>
</comment>
<name>A0AAV7E842_ARIFI</name>
<dbReference type="AlphaFoldDB" id="A0AAV7E842"/>
<reference evidence="3 4" key="1">
    <citation type="submission" date="2021-07" db="EMBL/GenBank/DDBJ databases">
        <title>The Aristolochia fimbriata genome: insights into angiosperm evolution, floral development and chemical biosynthesis.</title>
        <authorList>
            <person name="Jiao Y."/>
        </authorList>
    </citation>
    <scope>NUCLEOTIDE SEQUENCE [LARGE SCALE GENOMIC DNA]</scope>
    <source>
        <strain evidence="3">IBCAS-2021</strain>
        <tissue evidence="3">Leaf</tissue>
    </source>
</reference>
<gene>
    <name evidence="3" type="ORF">H6P81_016380</name>
</gene>
<feature type="region of interest" description="Disordered" evidence="1">
    <location>
        <begin position="26"/>
        <end position="50"/>
    </location>
</feature>
<feature type="signal peptide" evidence="2">
    <location>
        <begin position="1"/>
        <end position="18"/>
    </location>
</feature>
<evidence type="ECO:0000313" key="4">
    <source>
        <dbReference type="Proteomes" id="UP000825729"/>
    </source>
</evidence>
<evidence type="ECO:0000256" key="1">
    <source>
        <dbReference type="SAM" id="MobiDB-lite"/>
    </source>
</evidence>
<dbReference type="Pfam" id="PF13668">
    <property type="entry name" value="Ferritin_2"/>
    <property type="match status" value="1"/>
</dbReference>
<feature type="chain" id="PRO_5043843398" description="Desiccation-related protein PCC13-62" evidence="2">
    <location>
        <begin position="19"/>
        <end position="324"/>
    </location>
</feature>
<dbReference type="PANTHER" id="PTHR31694:SF26">
    <property type="entry name" value="OS05G0151100 PROTEIN"/>
    <property type="match status" value="1"/>
</dbReference>